<evidence type="ECO:0008006" key="2">
    <source>
        <dbReference type="Google" id="ProtNLM"/>
    </source>
</evidence>
<dbReference type="InterPro" id="IPR036890">
    <property type="entry name" value="HATPase_C_sf"/>
</dbReference>
<evidence type="ECO:0000313" key="1">
    <source>
        <dbReference type="EMBL" id="KYB45923.1"/>
    </source>
</evidence>
<reference evidence="1" key="1">
    <citation type="submission" date="2016-02" db="EMBL/GenBank/DDBJ databases">
        <title>Genomic sequences of Ochrobactrum anthropi.</title>
        <authorList>
            <person name="Chudasama K.S."/>
            <person name="Thaker V.S."/>
        </authorList>
    </citation>
    <scope>NUCLEOTIDE SEQUENCE [LARGE SCALE GENOMIC DNA]</scope>
    <source>
        <strain evidence="1">SUBG007</strain>
    </source>
</reference>
<dbReference type="Gene3D" id="3.30.565.10">
    <property type="entry name" value="Histidine kinase-like ATPase, C-terminal domain"/>
    <property type="match status" value="1"/>
</dbReference>
<dbReference type="EMBL" id="LUAY01001974">
    <property type="protein sequence ID" value="KYB45923.1"/>
    <property type="molecule type" value="Genomic_DNA"/>
</dbReference>
<protein>
    <recommendedName>
        <fullName evidence="2">ATP-binding protein</fullName>
    </recommendedName>
</protein>
<dbReference type="Pfam" id="PF13589">
    <property type="entry name" value="HATPase_c_3"/>
    <property type="match status" value="1"/>
</dbReference>
<proteinExistence type="predicted"/>
<dbReference type="SUPFAM" id="SSF55874">
    <property type="entry name" value="ATPase domain of HSP90 chaperone/DNA topoisomerase II/histidine kinase"/>
    <property type="match status" value="1"/>
</dbReference>
<dbReference type="AlphaFoldDB" id="A0A656Z5J6"/>
<accession>A0A656Z5J6</accession>
<name>A0A656Z5J6_BRUAN</name>
<sequence>MAGEEHVSVAVRDDFVAPQTKAKPVPALAELLWNSLDGDATEVSVEFAHDDLAGGMSKIVVYDNGDGFSRGDARALFGNLGGSWKRHIRRQSGITV</sequence>
<organism evidence="1">
    <name type="scientific">Brucella anthropi</name>
    <name type="common">Ochrobactrum anthropi</name>
    <dbReference type="NCBI Taxonomy" id="529"/>
    <lineage>
        <taxon>Bacteria</taxon>
        <taxon>Pseudomonadati</taxon>
        <taxon>Pseudomonadota</taxon>
        <taxon>Alphaproteobacteria</taxon>
        <taxon>Hyphomicrobiales</taxon>
        <taxon>Brucellaceae</taxon>
        <taxon>Brucella/Ochrobactrum group</taxon>
        <taxon>Brucella</taxon>
    </lineage>
</organism>
<comment type="caution">
    <text evidence="1">The sequence shown here is derived from an EMBL/GenBank/DDBJ whole genome shotgun (WGS) entry which is preliminary data.</text>
</comment>
<gene>
    <name evidence="1" type="ORF">AB664_30190</name>
</gene>